<accession>A0A0D7BFP7</accession>
<dbReference type="PANTHER" id="PTHR40465:SF1">
    <property type="entry name" value="DUF6534 DOMAIN-CONTAINING PROTEIN"/>
    <property type="match status" value="1"/>
</dbReference>
<feature type="transmembrane region" description="Helical" evidence="1">
    <location>
        <begin position="63"/>
        <end position="85"/>
    </location>
</feature>
<dbReference type="OrthoDB" id="2535105at2759"/>
<keyword evidence="4" id="KW-1185">Reference proteome</keyword>
<organism evidence="3 4">
    <name type="scientific">Cylindrobasidium torrendii FP15055 ss-10</name>
    <dbReference type="NCBI Taxonomy" id="1314674"/>
    <lineage>
        <taxon>Eukaryota</taxon>
        <taxon>Fungi</taxon>
        <taxon>Dikarya</taxon>
        <taxon>Basidiomycota</taxon>
        <taxon>Agaricomycotina</taxon>
        <taxon>Agaricomycetes</taxon>
        <taxon>Agaricomycetidae</taxon>
        <taxon>Agaricales</taxon>
        <taxon>Marasmiineae</taxon>
        <taxon>Physalacriaceae</taxon>
        <taxon>Cylindrobasidium</taxon>
    </lineage>
</organism>
<dbReference type="EMBL" id="KN880491">
    <property type="protein sequence ID" value="KIY69045.1"/>
    <property type="molecule type" value="Genomic_DNA"/>
</dbReference>
<dbReference type="Proteomes" id="UP000054007">
    <property type="component" value="Unassembled WGS sequence"/>
</dbReference>
<feature type="domain" description="DUF6534" evidence="2">
    <location>
        <begin position="182"/>
        <end position="274"/>
    </location>
</feature>
<dbReference type="Pfam" id="PF20152">
    <property type="entry name" value="DUF6534"/>
    <property type="match status" value="1"/>
</dbReference>
<keyword evidence="1" id="KW-0812">Transmembrane</keyword>
<evidence type="ECO:0000259" key="2">
    <source>
        <dbReference type="Pfam" id="PF20152"/>
    </source>
</evidence>
<keyword evidence="1" id="KW-1133">Transmembrane helix</keyword>
<evidence type="ECO:0000313" key="3">
    <source>
        <dbReference type="EMBL" id="KIY69045.1"/>
    </source>
</evidence>
<dbReference type="STRING" id="1314674.A0A0D7BFP7"/>
<evidence type="ECO:0000313" key="4">
    <source>
        <dbReference type="Proteomes" id="UP000054007"/>
    </source>
</evidence>
<reference evidence="3 4" key="1">
    <citation type="journal article" date="2015" name="Fungal Genet. Biol.">
        <title>Evolution of novel wood decay mechanisms in Agaricales revealed by the genome sequences of Fistulina hepatica and Cylindrobasidium torrendii.</title>
        <authorList>
            <person name="Floudas D."/>
            <person name="Held B.W."/>
            <person name="Riley R."/>
            <person name="Nagy L.G."/>
            <person name="Koehler G."/>
            <person name="Ransdell A.S."/>
            <person name="Younus H."/>
            <person name="Chow J."/>
            <person name="Chiniquy J."/>
            <person name="Lipzen A."/>
            <person name="Tritt A."/>
            <person name="Sun H."/>
            <person name="Haridas S."/>
            <person name="LaButti K."/>
            <person name="Ohm R.A."/>
            <person name="Kues U."/>
            <person name="Blanchette R.A."/>
            <person name="Grigoriev I.V."/>
            <person name="Minto R.E."/>
            <person name="Hibbett D.S."/>
        </authorList>
    </citation>
    <scope>NUCLEOTIDE SEQUENCE [LARGE SCALE GENOMIC DNA]</scope>
    <source>
        <strain evidence="3 4">FP15055 ss-10</strain>
    </source>
</reference>
<protein>
    <recommendedName>
        <fullName evidence="2">DUF6534 domain-containing protein</fullName>
    </recommendedName>
</protein>
<keyword evidence="1" id="KW-0472">Membrane</keyword>
<dbReference type="PANTHER" id="PTHR40465">
    <property type="entry name" value="CHROMOSOME 1, WHOLE GENOME SHOTGUN SEQUENCE"/>
    <property type="match status" value="1"/>
</dbReference>
<evidence type="ECO:0000256" key="1">
    <source>
        <dbReference type="SAM" id="Phobius"/>
    </source>
</evidence>
<dbReference type="AlphaFoldDB" id="A0A0D7BFP7"/>
<feature type="transmembrane region" description="Helical" evidence="1">
    <location>
        <begin position="135"/>
        <end position="155"/>
    </location>
</feature>
<name>A0A0D7BFP7_9AGAR</name>
<feature type="transmembrane region" description="Helical" evidence="1">
    <location>
        <begin position="24"/>
        <end position="51"/>
    </location>
</feature>
<dbReference type="InterPro" id="IPR045339">
    <property type="entry name" value="DUF6534"/>
</dbReference>
<feature type="transmembrane region" description="Helical" evidence="1">
    <location>
        <begin position="247"/>
        <end position="270"/>
    </location>
</feature>
<proteinExistence type="predicted"/>
<feature type="transmembrane region" description="Helical" evidence="1">
    <location>
        <begin position="175"/>
        <end position="197"/>
    </location>
</feature>
<sequence length="341" mass="38387">MSDAQSGAAGAMPPPEVIQGQVNLTVGAVLVGAIVSYLLLGVVLSGAWTYFSRYKNDTLSFRLLVGGTVSIAIIDSIMIARWAHMWGTKYWADMTMLDITPWECIVHFIFIGIVTLVVQWFYAWRIWIVSQRQNWWMPAIIVALSITWFGVYCWMVDSVRRAVQFSKLTNITNTVYVWLVCSVLADLGITAGMGYYLDLRYRLKRSSQHISSHDRFRAIVLRTVECNVLSLIAQIGVVVTYSRVTEVGMYFTLPGMTIVSIYTFSLIVSLNGRTVSQQMGMSDSSMGPASYVLDNRPRPPNHMSISIQQDTVHDHEAHMDQISTKEEDDFTAIQKVKLDSV</sequence>
<feature type="transmembrane region" description="Helical" evidence="1">
    <location>
        <begin position="218"/>
        <end position="241"/>
    </location>
</feature>
<gene>
    <name evidence="3" type="ORF">CYLTODRAFT_421079</name>
</gene>
<feature type="transmembrane region" description="Helical" evidence="1">
    <location>
        <begin position="105"/>
        <end position="123"/>
    </location>
</feature>